<proteinExistence type="predicted"/>
<dbReference type="AlphaFoldDB" id="A0A0V1B9F5"/>
<accession>A0A0V1B9F5</accession>
<comment type="caution">
    <text evidence="1">The sequence shown here is derived from an EMBL/GenBank/DDBJ whole genome shotgun (WGS) entry which is preliminary data.</text>
</comment>
<organism evidence="1 2">
    <name type="scientific">Trichinella spiralis</name>
    <name type="common">Trichina worm</name>
    <dbReference type="NCBI Taxonomy" id="6334"/>
    <lineage>
        <taxon>Eukaryota</taxon>
        <taxon>Metazoa</taxon>
        <taxon>Ecdysozoa</taxon>
        <taxon>Nematoda</taxon>
        <taxon>Enoplea</taxon>
        <taxon>Dorylaimia</taxon>
        <taxon>Trichinellida</taxon>
        <taxon>Trichinellidae</taxon>
        <taxon>Trichinella</taxon>
    </lineage>
</organism>
<protein>
    <submittedName>
        <fullName evidence="1">Uncharacterized protein</fullName>
    </submittedName>
</protein>
<dbReference type="EMBL" id="JYDH01000080">
    <property type="protein sequence ID" value="KRY33586.1"/>
    <property type="molecule type" value="Genomic_DNA"/>
</dbReference>
<gene>
    <name evidence="1" type="ORF">T01_5392</name>
</gene>
<dbReference type="OrthoDB" id="5915392at2759"/>
<dbReference type="Proteomes" id="UP000054776">
    <property type="component" value="Unassembled WGS sequence"/>
</dbReference>
<sequence length="505" mass="58420">LLFGEKMKKEFQKIGWKWMRCLARDRLVWSILILLAMTTCVNCQDTLFESGKPFQFLCPPNQAVAGMSWKRVHVPDEDSDDLSISIHCHNLVDLPGRSPIVNEDDCYNGEFFSLSENSNTKSNSHCRESEFINGVSGVFEDGERLFGKKIVRNLFRIRFKCCKAKSMRFDSDFSCHSTQKYNLRELNFGAFRNSRADRSNCPKSVLTGLTVHGGFLSASFCPLAVKNYDYPLCELWKFEYIYFQFASIFFSCEDCLSDYNNGNASRAYSNRNNRQPKRLAVDSWPTTAENEFTLPGRNFKMQCGNGRAIRSITIADAIVPETNRSDVVFKIQCGDIFSNSQASVQLQLKLFNIAYRRRISRFILVGTEDASMANCHGDEFLKGLWSEYKLSVRTLAYVCEEGANIRAKWRPFEIHGRLFRYSSGGRVFGAKKFNQFMKSFKMSEQFWDSVFISAEFDTFYSSVKTKFETSETLLQYENTKFIAVTNAEQLRAMQRSNSYRRYYYY</sequence>
<name>A0A0V1B9F5_TRISP</name>
<reference evidence="1 2" key="1">
    <citation type="submission" date="2015-01" db="EMBL/GenBank/DDBJ databases">
        <title>Evolution of Trichinella species and genotypes.</title>
        <authorList>
            <person name="Korhonen P.K."/>
            <person name="Edoardo P."/>
            <person name="Giuseppe L.R."/>
            <person name="Gasser R.B."/>
        </authorList>
    </citation>
    <scope>NUCLEOTIDE SEQUENCE [LARGE SCALE GENOMIC DNA]</scope>
    <source>
        <strain evidence="1">ISS3</strain>
    </source>
</reference>
<feature type="non-terminal residue" evidence="1">
    <location>
        <position position="1"/>
    </location>
</feature>
<evidence type="ECO:0000313" key="1">
    <source>
        <dbReference type="EMBL" id="KRY33586.1"/>
    </source>
</evidence>
<evidence type="ECO:0000313" key="2">
    <source>
        <dbReference type="Proteomes" id="UP000054776"/>
    </source>
</evidence>
<dbReference type="InParanoid" id="A0A0V1B9F5"/>
<keyword evidence="2" id="KW-1185">Reference proteome</keyword>